<evidence type="ECO:0000313" key="2">
    <source>
        <dbReference type="Proteomes" id="UP000294847"/>
    </source>
</evidence>
<accession>A0A4P7N7W0</accession>
<name>A0A4P7N7W0_PYROR</name>
<evidence type="ECO:0000313" key="1">
    <source>
        <dbReference type="EMBL" id="QBZ58539.1"/>
    </source>
</evidence>
<gene>
    <name evidence="1" type="ORF">PoMZ_03493</name>
</gene>
<protein>
    <submittedName>
        <fullName evidence="1">Uncharacterized protein</fullName>
    </submittedName>
</protein>
<proteinExistence type="predicted"/>
<reference evidence="1 2" key="1">
    <citation type="journal article" date="2019" name="Mol. Biol. Evol.">
        <title>Blast fungal genomes show frequent chromosomal changes, gene gains and losses, and effector gene turnover.</title>
        <authorList>
            <person name="Gomez Luciano L.B."/>
            <person name="Jason Tsai I."/>
            <person name="Chuma I."/>
            <person name="Tosa Y."/>
            <person name="Chen Y.H."/>
            <person name="Li J.Y."/>
            <person name="Li M.Y."/>
            <person name="Jade Lu M.Y."/>
            <person name="Nakayashiki H."/>
            <person name="Li W.H."/>
        </authorList>
    </citation>
    <scope>NUCLEOTIDE SEQUENCE [LARGE SCALE GENOMIC DNA]</scope>
    <source>
        <strain evidence="1">MZ5-1-6</strain>
    </source>
</reference>
<organism evidence="1 2">
    <name type="scientific">Pyricularia oryzae</name>
    <name type="common">Rice blast fungus</name>
    <name type="synonym">Magnaporthe oryzae</name>
    <dbReference type="NCBI Taxonomy" id="318829"/>
    <lineage>
        <taxon>Eukaryota</taxon>
        <taxon>Fungi</taxon>
        <taxon>Dikarya</taxon>
        <taxon>Ascomycota</taxon>
        <taxon>Pezizomycotina</taxon>
        <taxon>Sordariomycetes</taxon>
        <taxon>Sordariomycetidae</taxon>
        <taxon>Magnaporthales</taxon>
        <taxon>Pyriculariaceae</taxon>
        <taxon>Pyricularia</taxon>
    </lineage>
</organism>
<dbReference type="Proteomes" id="UP000294847">
    <property type="component" value="Chromosome 3"/>
</dbReference>
<dbReference type="EMBL" id="CP034206">
    <property type="protein sequence ID" value="QBZ58539.1"/>
    <property type="molecule type" value="Genomic_DNA"/>
</dbReference>
<dbReference type="AlphaFoldDB" id="A0A4P7N7W0"/>
<sequence length="94" mass="10437">MHGAETAVTACVKVSTNNTTEPSRNWHTILRWYQWKRTFSVIVLVIPGQRHRVPVALAGMAGLDSGRNMNLTKCAALVLGMEHWRAGIGLLQLQ</sequence>